<feature type="compositionally biased region" description="Basic residues" evidence="17">
    <location>
        <begin position="590"/>
        <end position="599"/>
    </location>
</feature>
<comment type="subcellular location">
    <subcellularLocation>
        <location evidence="1 15">Nucleus</location>
    </subcellularLocation>
</comment>
<feature type="compositionally biased region" description="Polar residues" evidence="17">
    <location>
        <begin position="1951"/>
        <end position="1960"/>
    </location>
</feature>
<comment type="catalytic activity">
    <reaction evidence="14 15">
        <text>ATP + H2O = ADP + phosphate + H(+)</text>
        <dbReference type="Rhea" id="RHEA:13065"/>
        <dbReference type="ChEBI" id="CHEBI:15377"/>
        <dbReference type="ChEBI" id="CHEBI:15378"/>
        <dbReference type="ChEBI" id="CHEBI:30616"/>
        <dbReference type="ChEBI" id="CHEBI:43474"/>
        <dbReference type="ChEBI" id="CHEBI:456216"/>
    </reaction>
</comment>
<dbReference type="PANTHER" id="PTHR45685">
    <property type="entry name" value="HELICASE SRCAP-RELATED"/>
    <property type="match status" value="1"/>
</dbReference>
<dbReference type="PROSITE" id="PS51194">
    <property type="entry name" value="HELICASE_CTER"/>
    <property type="match status" value="1"/>
</dbReference>
<dbReference type="PROSITE" id="PS51192">
    <property type="entry name" value="HELICASE_ATP_BIND_1"/>
    <property type="match status" value="1"/>
</dbReference>
<dbReference type="PROSITE" id="PS51413">
    <property type="entry name" value="DBINO"/>
    <property type="match status" value="1"/>
</dbReference>
<dbReference type="GO" id="GO:0005524">
    <property type="term" value="F:ATP binding"/>
    <property type="evidence" value="ECO:0007669"/>
    <property type="project" value="UniProtKB-UniRule"/>
</dbReference>
<evidence type="ECO:0000256" key="7">
    <source>
        <dbReference type="ARBA" id="ARBA00022840"/>
    </source>
</evidence>
<dbReference type="EC" id="3.6.4.-" evidence="15"/>
<dbReference type="GO" id="GO:0042393">
    <property type="term" value="F:histone binding"/>
    <property type="evidence" value="ECO:0007669"/>
    <property type="project" value="TreeGrafter"/>
</dbReference>
<dbReference type="Pfam" id="PF13892">
    <property type="entry name" value="DBINO"/>
    <property type="match status" value="1"/>
</dbReference>
<feature type="domain" description="Helicase C-terminal" evidence="19">
    <location>
        <begin position="1584"/>
        <end position="1734"/>
    </location>
</feature>
<evidence type="ECO:0000256" key="4">
    <source>
        <dbReference type="ARBA" id="ARBA00022741"/>
    </source>
</evidence>
<feature type="compositionally biased region" description="Gly residues" evidence="17">
    <location>
        <begin position="50"/>
        <end position="62"/>
    </location>
</feature>
<dbReference type="GO" id="GO:0003677">
    <property type="term" value="F:DNA binding"/>
    <property type="evidence" value="ECO:0007669"/>
    <property type="project" value="UniProtKB-UniRule"/>
</dbReference>
<dbReference type="Proteomes" id="UP000279259">
    <property type="component" value="Unassembled WGS sequence"/>
</dbReference>
<feature type="compositionally biased region" description="Basic and acidic residues" evidence="17">
    <location>
        <begin position="509"/>
        <end position="520"/>
    </location>
</feature>
<evidence type="ECO:0000256" key="3">
    <source>
        <dbReference type="ARBA" id="ARBA00019805"/>
    </source>
</evidence>
<name>A0A427YDK5_9TREE</name>
<dbReference type="GO" id="GO:0006281">
    <property type="term" value="P:DNA repair"/>
    <property type="evidence" value="ECO:0007669"/>
    <property type="project" value="UniProtKB-UniRule"/>
</dbReference>
<dbReference type="Pfam" id="PF11951">
    <property type="entry name" value="Fungal_trans_2"/>
    <property type="match status" value="1"/>
</dbReference>
<dbReference type="Gene3D" id="3.40.50.300">
    <property type="entry name" value="P-loop containing nucleotide triphosphate hydrolases"/>
    <property type="match status" value="1"/>
</dbReference>
<comment type="similarity">
    <text evidence="2 15">Belongs to the SNF2/RAD54 helicase family.</text>
</comment>
<feature type="compositionally biased region" description="Basic and acidic residues" evidence="17">
    <location>
        <begin position="205"/>
        <end position="224"/>
    </location>
</feature>
<keyword evidence="8" id="KW-0805">Transcription regulation</keyword>
<dbReference type="Pfam" id="PF00176">
    <property type="entry name" value="SNF2-rel_dom"/>
    <property type="match status" value="1"/>
</dbReference>
<evidence type="ECO:0000256" key="10">
    <source>
        <dbReference type="ARBA" id="ARBA00023159"/>
    </source>
</evidence>
<feature type="compositionally biased region" description="Basic and acidic residues" evidence="17">
    <location>
        <begin position="365"/>
        <end position="387"/>
    </location>
</feature>
<protein>
    <recommendedName>
        <fullName evidence="3 15">Chromatin-remodeling ATPase INO80</fullName>
        <ecNumber evidence="15">3.6.4.-</ecNumber>
    </recommendedName>
</protein>
<keyword evidence="21" id="KW-0347">Helicase</keyword>
<evidence type="ECO:0000256" key="12">
    <source>
        <dbReference type="ARBA" id="ARBA00023204"/>
    </source>
</evidence>
<dbReference type="Gene3D" id="3.40.50.10810">
    <property type="entry name" value="Tandem AAA-ATPase domain"/>
    <property type="match status" value="1"/>
</dbReference>
<feature type="region of interest" description="Disordered" evidence="17">
    <location>
        <begin position="509"/>
        <end position="669"/>
    </location>
</feature>
<evidence type="ECO:0000256" key="16">
    <source>
        <dbReference type="SAM" id="Coils"/>
    </source>
</evidence>
<dbReference type="InterPro" id="IPR020838">
    <property type="entry name" value="DBINO"/>
</dbReference>
<comment type="domain">
    <text evidence="15">The DBINO region is involved in binding to DNA.</text>
</comment>
<dbReference type="InterPro" id="IPR027417">
    <property type="entry name" value="P-loop_NTPase"/>
</dbReference>
<evidence type="ECO:0000256" key="13">
    <source>
        <dbReference type="ARBA" id="ARBA00023242"/>
    </source>
</evidence>
<keyword evidence="6 15" id="KW-0378">Hydrolase</keyword>
<keyword evidence="13" id="KW-0539">Nucleus</keyword>
<dbReference type="GO" id="GO:0006338">
    <property type="term" value="P:chromatin remodeling"/>
    <property type="evidence" value="ECO:0007669"/>
    <property type="project" value="UniProtKB-UniRule"/>
</dbReference>
<dbReference type="InterPro" id="IPR014001">
    <property type="entry name" value="Helicase_ATP-bd"/>
</dbReference>
<dbReference type="InterPro" id="IPR049730">
    <property type="entry name" value="SNF2/RAD54-like_C"/>
</dbReference>
<dbReference type="GO" id="GO:0031011">
    <property type="term" value="C:Ino80 complex"/>
    <property type="evidence" value="ECO:0007669"/>
    <property type="project" value="UniProtKB-UniRule"/>
</dbReference>
<dbReference type="CDD" id="cd18793">
    <property type="entry name" value="SF2_C_SNF"/>
    <property type="match status" value="1"/>
</dbReference>
<evidence type="ECO:0000256" key="14">
    <source>
        <dbReference type="ARBA" id="ARBA00049360"/>
    </source>
</evidence>
<feature type="region of interest" description="Disordered" evidence="17">
    <location>
        <begin position="415"/>
        <end position="466"/>
    </location>
</feature>
<evidence type="ECO:0000313" key="22">
    <source>
        <dbReference type="Proteomes" id="UP000279259"/>
    </source>
</evidence>
<dbReference type="EMBL" id="RSCD01000014">
    <property type="protein sequence ID" value="RSH89210.1"/>
    <property type="molecule type" value="Genomic_DNA"/>
</dbReference>
<dbReference type="SMART" id="SM00490">
    <property type="entry name" value="HELICc"/>
    <property type="match status" value="1"/>
</dbReference>
<feature type="region of interest" description="Disordered" evidence="17">
    <location>
        <begin position="1853"/>
        <end position="1960"/>
    </location>
</feature>
<keyword evidence="12 15" id="KW-0234">DNA repair</keyword>
<feature type="region of interest" description="Disordered" evidence="17">
    <location>
        <begin position="1"/>
        <end position="100"/>
    </location>
</feature>
<feature type="compositionally biased region" description="Basic residues" evidence="17">
    <location>
        <begin position="521"/>
        <end position="534"/>
    </location>
</feature>
<comment type="function">
    <text evidence="15">ATPase component of the INO80 complex which remodels chromatin by shifting nucleosomes and is involved in DNA repair.</text>
</comment>
<evidence type="ECO:0000256" key="2">
    <source>
        <dbReference type="ARBA" id="ARBA00007025"/>
    </source>
</evidence>
<dbReference type="InterPro" id="IPR038718">
    <property type="entry name" value="SNF2-like_sf"/>
</dbReference>
<sequence length="2535" mass="277338">MADHRSHTHYTRRPSTSLSPTVPARSVSIHSSGGDRHDLMGTSMGSRSVSGGGLGGSGGSGSMGYDHGLGRREQASPPPRAISSSRMSLSALVNSPPHSPVRVLHREIPVSPPRRELPVHRSPSPPSVIYGSSRPAYSYGHHGIEPRGPLQPSWASDARTSSYPRHAAVPPDVGRSYLSQPGSRDVMERSYSNRSYESAQDYDDYEFRERDRLHSRGQEVDDRSFPAGSASMSHSDLPQSPEKKAAATSAAASASAVARSGTYWVNGNGNGNGHDEPVEEATPQEEKPDPTPRAMRFSDNLTGSEDVWEEPLKRYQLKREKEAAEIEAWDPATAPAGGKKPRPRKSAAATIEVDGQSQADSAMTEDTKPSKRKGWPSDHPTRIAQREAKEAMLAAGMEVPKRKYKRKPKIATIEDELLGLAEGDEGRSSPAPPSEGIEADEDAQSVKGEKEDVAPEEPVGPDSIVYPCGLTRTEVIRRVEKNDLRGLTETDVKAVQDEMWIRQFDPDALKGGMIRKDGTIRKKPGPAKGWKKMRRDLGMEAGSARGDDSDGESMSHAGETANGEADADIEALLEGDAAPERTATSSSTKRGGKAKAKRRKLDEGDEVTRYASENDSRMGLDDEDDERRSSVVDGLETGTGTGGKKHKSKAREPGVGKGKWTRPTKPEKEMLKKAEALAVQNVMQSAADTTAGTPEEVDASAAAAAAAAAAAGGQEAAVELVSQGPAPNTEDPRGVSEAEARVRLGLVEDLQRQAWQSIVRDIPRMYRVYQAYDSVVKQDSLRKAQAAVRNAFSQRSMKPTFRSTARINKDAGTKARKVIKEMLLYWRKNEKDELAARKKAEKEALDKAKAEEEAREAKRQSRKLNFLLTQTELYSHFIGKKIKTAEAERGDADTAVDAPPPRGAEHANEELGLDDEGEPLPDIDYDDDDEENLRKHAARGAQAAINAARDKAKAFDAARAPAPAAQADEPIDLDGDELNFQNPSLGEDALTITQPKMLMAQLKEYQLKGLTWLGNLYEQGINGILADEMGLGKTIQSISLLAFLAEHHNLWGPFLVIAPSSTLHNWQQELARFVPRLKALPYWGSPKDRETLRRIWCRKNMTFNEQSPFHILVTSYQLAVQDEKYLNAVTWQYMVLDEAQAIKSSSSARWKSLLSLKCRNRLLLTGTPIQNSMHELWALLHFIMPSLFDSHEEFSEWFSKDIENAAGGGGGQLKPEQLRRLHMILKPFMLRRVKKHVQKELGDKIEIDVLVDLSQRQRAIYKALRQRVSVSDLIAQANNLADSAGAKNLMNLVMQFRKVCNHPDLFERADVVSPFMFGSFAQSGNLARQGDLLYLPDSARNAIEVDIPRLVWDDKLDRPGEENRAGDQGHVLKNLMSIWRTDWINESIKEEESRWGFLRIMGKTPGQAVKEARGHPLVKLLRDSEAANNEIENGPFESDESFTASTSHKFTPLAPRVPSARTPTETPLRDITLSAWNNSYLSRTDARFALEHAVAPFIRPAVSARSYVNTQTRLSDDPLVRKAVYGVTPSERDDPSAVSLLSEMAPGVPPIGLLAAGPKSESPIPSLRVPPIKRLIVDSAKLARLDELLRELKDGGHRVLLYFQMTKMMDLVEEYLIYRQYKYLRLDGSSAIGDRRDMVTSWQTNPDIFVFCLSTRAGGLGINLTAADTVIFYDHDWNPSNDAQAMDRAHRVGQTKQVTVYRLIARGTIEERIVTLARAKKDVQDIVVGTKSLTDVAKPSEIVSLFMDDEELAESVAKRKQAEAHGYVAPSINAVRPRSAFGDGLGGGDDDEDDFFSLAKKPANNEDEDFGDEARSKAVRCEDRANPSPGSRSRAICSNCARLGFECRWSVPKPGETFEPPPKRRRTTGFVNRQRQRQRHGYSSGSGVEGAEGAEGADGVDGVNAANTRMRVRGTRTSTEERSGVSDGEDAGTETQRPMTRKGAGQEGTAHLSTDHSTPLDSLEPVLASALAPASTSAADAPADVDSNLDEFFAALPGSAPTPMGAGSSPVMDWQVAWDLFMPPGNYEPEGLGLGLGLGLELGPGLPGLQGGTGAVDPGVFSSVTEAWALPDLPRETHTITTGGLGPLGAGATGSSASISMSSATLDAGNHRLIQHYLEVMKGYAKVEDRDRDFNNLYITAFTRALDVPPLWNAILAYSASHLSLSDPSFLVQANGYAGLAKDALREEVSRVDHIQHQHQHAYHPSVADSDSADAEWDPEALLLAIFLLMKREHMLASAVETIVDLLDLATRVISTPRAERALSDSRGFARRVVLRLAFMDCRVSLFRLGGGRFVARLREIRCLSDIFEGEAGNGGLGLLRANLLRLRVADVDRVLHLQRQSEEVIGNGASASVSTGTTGTTMTFGQVAALRRDIERELRTYEPEEEEQVCEAGTILDTTTYNRYIIAAALHSALLYLHRLVSPMVFATPPSLDMYTPPACSDPFGSQRVTDIVQSHSELIASAHASMGPPTIHHPHSLPPAHLLARPLALLHAIIDLALLPPPRGGELVRCDPPRLDPRAFSAVGAVGREYREM</sequence>
<keyword evidence="4" id="KW-0547">Nucleotide-binding</keyword>
<keyword evidence="16" id="KW-0175">Coiled coil</keyword>
<dbReference type="SMART" id="SM00487">
    <property type="entry name" value="DEXDc"/>
    <property type="match status" value="1"/>
</dbReference>
<feature type="region of interest" description="Disordered" evidence="17">
    <location>
        <begin position="1433"/>
        <end position="1464"/>
    </location>
</feature>
<keyword evidence="11" id="KW-0804">Transcription</keyword>
<comment type="subunit">
    <text evidence="15">Component of the INO80 chromatin-remodeling complex.</text>
</comment>
<dbReference type="STRING" id="1890683.A0A427YDK5"/>
<evidence type="ECO:0000259" key="18">
    <source>
        <dbReference type="PROSITE" id="PS51192"/>
    </source>
</evidence>
<dbReference type="InterPro" id="IPR001650">
    <property type="entry name" value="Helicase_C-like"/>
</dbReference>
<dbReference type="InterPro" id="IPR021858">
    <property type="entry name" value="Fun_TF"/>
</dbReference>
<dbReference type="InterPro" id="IPR050520">
    <property type="entry name" value="INO80/SWR1_helicase"/>
</dbReference>
<evidence type="ECO:0000259" key="20">
    <source>
        <dbReference type="PROSITE" id="PS51413"/>
    </source>
</evidence>
<dbReference type="OrthoDB" id="372624at2759"/>
<evidence type="ECO:0000256" key="6">
    <source>
        <dbReference type="ARBA" id="ARBA00022801"/>
    </source>
</evidence>
<feature type="compositionally biased region" description="Basic and acidic residues" evidence="17">
    <location>
        <begin position="310"/>
        <end position="324"/>
    </location>
</feature>
<feature type="region of interest" description="Disordered" evidence="17">
    <location>
        <begin position="885"/>
        <end position="928"/>
    </location>
</feature>
<feature type="region of interest" description="Disordered" evidence="17">
    <location>
        <begin position="112"/>
        <end position="387"/>
    </location>
</feature>
<dbReference type="PANTHER" id="PTHR45685:SF2">
    <property type="entry name" value="CHROMATIN-REMODELING ATPASE INO80"/>
    <property type="match status" value="1"/>
</dbReference>
<keyword evidence="7 15" id="KW-0067">ATP-binding</keyword>
<evidence type="ECO:0000256" key="8">
    <source>
        <dbReference type="ARBA" id="ARBA00023015"/>
    </source>
</evidence>
<evidence type="ECO:0000256" key="9">
    <source>
        <dbReference type="ARBA" id="ARBA00023125"/>
    </source>
</evidence>
<keyword evidence="9 15" id="KW-0238">DNA-binding</keyword>
<feature type="compositionally biased region" description="Low complexity" evidence="17">
    <location>
        <begin position="40"/>
        <end position="49"/>
    </location>
</feature>
<comment type="caution">
    <text evidence="21">The sequence shown here is derived from an EMBL/GenBank/DDBJ whole genome shotgun (WGS) entry which is preliminary data.</text>
</comment>
<reference evidence="21 22" key="1">
    <citation type="submission" date="2018-11" db="EMBL/GenBank/DDBJ databases">
        <title>Genome sequence of Saitozyma podzolica DSM 27192.</title>
        <authorList>
            <person name="Aliyu H."/>
            <person name="Gorte O."/>
            <person name="Ochsenreither K."/>
        </authorList>
    </citation>
    <scope>NUCLEOTIDE SEQUENCE [LARGE SCALE GENOMIC DNA]</scope>
    <source>
        <strain evidence="21 22">DSM 27192</strain>
    </source>
</reference>
<evidence type="ECO:0000256" key="17">
    <source>
        <dbReference type="SAM" id="MobiDB-lite"/>
    </source>
</evidence>
<dbReference type="GO" id="GO:0004386">
    <property type="term" value="F:helicase activity"/>
    <property type="evidence" value="ECO:0007669"/>
    <property type="project" value="UniProtKB-KW"/>
</dbReference>
<feature type="compositionally biased region" description="Low complexity" evidence="17">
    <location>
        <begin position="246"/>
        <end position="260"/>
    </location>
</feature>
<evidence type="ECO:0000256" key="1">
    <source>
        <dbReference type="ARBA" id="ARBA00004123"/>
    </source>
</evidence>
<feature type="compositionally biased region" description="Acidic residues" evidence="17">
    <location>
        <begin position="911"/>
        <end position="928"/>
    </location>
</feature>
<feature type="domain" description="Helicase ATP-binding" evidence="18">
    <location>
        <begin position="1014"/>
        <end position="1186"/>
    </location>
</feature>
<feature type="compositionally biased region" description="Basic residues" evidence="17">
    <location>
        <begin position="1"/>
        <end position="12"/>
    </location>
</feature>
<evidence type="ECO:0000256" key="11">
    <source>
        <dbReference type="ARBA" id="ARBA00023163"/>
    </source>
</evidence>
<keyword evidence="5 15" id="KW-0227">DNA damage</keyword>
<gene>
    <name evidence="21" type="primary">INO80</name>
    <name evidence="21" type="ORF">EHS25_002322</name>
</gene>
<proteinExistence type="inferred from homology"/>
<evidence type="ECO:0000313" key="21">
    <source>
        <dbReference type="EMBL" id="RSH89210.1"/>
    </source>
</evidence>
<dbReference type="FunFam" id="3.40.50.10810:FF:000022">
    <property type="entry name" value="Blast:Putative DNA helicase Ino80"/>
    <property type="match status" value="1"/>
</dbReference>
<keyword evidence="10" id="KW-0010">Activator</keyword>
<evidence type="ECO:0000256" key="15">
    <source>
        <dbReference type="RuleBase" id="RU368001"/>
    </source>
</evidence>
<dbReference type="InterPro" id="IPR000330">
    <property type="entry name" value="SNF2_N"/>
</dbReference>
<evidence type="ECO:0000259" key="19">
    <source>
        <dbReference type="PROSITE" id="PS51194"/>
    </source>
</evidence>
<dbReference type="SUPFAM" id="SSF52540">
    <property type="entry name" value="P-loop containing nucleoside triphosphate hydrolases"/>
    <property type="match status" value="2"/>
</dbReference>
<keyword evidence="22" id="KW-1185">Reference proteome</keyword>
<dbReference type="GO" id="GO:0016887">
    <property type="term" value="F:ATP hydrolysis activity"/>
    <property type="evidence" value="ECO:0007669"/>
    <property type="project" value="TreeGrafter"/>
</dbReference>
<dbReference type="Pfam" id="PF00271">
    <property type="entry name" value="Helicase_C"/>
    <property type="match status" value="1"/>
</dbReference>
<feature type="coiled-coil region" evidence="16">
    <location>
        <begin position="831"/>
        <end position="870"/>
    </location>
</feature>
<feature type="compositionally biased region" description="Basic and acidic residues" evidence="17">
    <location>
        <begin position="600"/>
        <end position="630"/>
    </location>
</feature>
<evidence type="ECO:0000256" key="5">
    <source>
        <dbReference type="ARBA" id="ARBA00022763"/>
    </source>
</evidence>
<organism evidence="21 22">
    <name type="scientific">Saitozyma podzolica</name>
    <dbReference type="NCBI Taxonomy" id="1890683"/>
    <lineage>
        <taxon>Eukaryota</taxon>
        <taxon>Fungi</taxon>
        <taxon>Dikarya</taxon>
        <taxon>Basidiomycota</taxon>
        <taxon>Agaricomycotina</taxon>
        <taxon>Tremellomycetes</taxon>
        <taxon>Tremellales</taxon>
        <taxon>Trimorphomycetaceae</taxon>
        <taxon>Saitozyma</taxon>
    </lineage>
</organism>
<feature type="domain" description="DBINO" evidence="20">
    <location>
        <begin position="759"/>
        <end position="884"/>
    </location>
</feature>
<accession>A0A427YDK5</accession>